<dbReference type="Proteomes" id="UP000000851">
    <property type="component" value="Chromosome"/>
</dbReference>
<dbReference type="STRING" id="479433.Caci_4577"/>
<dbReference type="InterPro" id="IPR005545">
    <property type="entry name" value="YCII"/>
</dbReference>
<protein>
    <submittedName>
        <fullName evidence="4">YCII-related protein</fullName>
    </submittedName>
</protein>
<dbReference type="EMBL" id="CP001700">
    <property type="protein sequence ID" value="ACU73439.1"/>
    <property type="molecule type" value="Genomic_DNA"/>
</dbReference>
<evidence type="ECO:0000313" key="5">
    <source>
        <dbReference type="Proteomes" id="UP000000851"/>
    </source>
</evidence>
<dbReference type="eggNOG" id="COG3795">
    <property type="taxonomic scope" value="Bacteria"/>
</dbReference>
<evidence type="ECO:0000256" key="1">
    <source>
        <dbReference type="ARBA" id="ARBA00007689"/>
    </source>
</evidence>
<dbReference type="KEGG" id="cai:Caci_4577"/>
<feature type="domain" description="YCII-related" evidence="3">
    <location>
        <begin position="121"/>
        <end position="218"/>
    </location>
</feature>
<reference evidence="4 5" key="1">
    <citation type="journal article" date="2009" name="Stand. Genomic Sci.">
        <title>Complete genome sequence of Catenulispora acidiphila type strain (ID 139908).</title>
        <authorList>
            <person name="Copeland A."/>
            <person name="Lapidus A."/>
            <person name="Glavina Del Rio T."/>
            <person name="Nolan M."/>
            <person name="Lucas S."/>
            <person name="Chen F."/>
            <person name="Tice H."/>
            <person name="Cheng J.F."/>
            <person name="Bruce D."/>
            <person name="Goodwin L."/>
            <person name="Pitluck S."/>
            <person name="Mikhailova N."/>
            <person name="Pati A."/>
            <person name="Ivanova N."/>
            <person name="Mavromatis K."/>
            <person name="Chen A."/>
            <person name="Palaniappan K."/>
            <person name="Chain P."/>
            <person name="Land M."/>
            <person name="Hauser L."/>
            <person name="Chang Y.J."/>
            <person name="Jeffries C.D."/>
            <person name="Chertkov O."/>
            <person name="Brettin T."/>
            <person name="Detter J.C."/>
            <person name="Han C."/>
            <person name="Ali Z."/>
            <person name="Tindall B.J."/>
            <person name="Goker M."/>
            <person name="Bristow J."/>
            <person name="Eisen J.A."/>
            <person name="Markowitz V."/>
            <person name="Hugenholtz P."/>
            <person name="Kyrpides N.C."/>
            <person name="Klenk H.P."/>
        </authorList>
    </citation>
    <scope>NUCLEOTIDE SEQUENCE [LARGE SCALE GENOMIC DNA]</scope>
    <source>
        <strain evidence="5">DSM 44928 / JCM 14897 / NBRC 102108 / NRRL B-24433 / ID139908</strain>
    </source>
</reference>
<name>C7PXX9_CATAD</name>
<organism evidence="4 5">
    <name type="scientific">Catenulispora acidiphila (strain DSM 44928 / JCM 14897 / NBRC 102108 / NRRL B-24433 / ID139908)</name>
    <dbReference type="NCBI Taxonomy" id="479433"/>
    <lineage>
        <taxon>Bacteria</taxon>
        <taxon>Bacillati</taxon>
        <taxon>Actinomycetota</taxon>
        <taxon>Actinomycetes</taxon>
        <taxon>Catenulisporales</taxon>
        <taxon>Catenulisporaceae</taxon>
        <taxon>Catenulispora</taxon>
    </lineage>
</organism>
<dbReference type="PANTHER" id="PTHR35174">
    <property type="entry name" value="BLL7171 PROTEIN-RELATED"/>
    <property type="match status" value="1"/>
</dbReference>
<sequence length="233" mass="23830">MGQIVVTESLTLDGVMQAPAGPKQTDGNPFTEHLRKVQKYVVSATMAESLPWANSTVVRAKRDGAGSGEGASASASAGGGGVPAAVAALRDGIEQDIATRPEEMAAMTRYLLSIYQPDGPLPSEERLADIGRELDALNAELREAGSWVFDGGLHPASTATVLRPGPASGSGSGSSSGSGSNEVLITDGPFADSKEHLGGIKIIDAPDLDAALGWAAKLTRAVGLPVEVRPFLG</sequence>
<dbReference type="Gene3D" id="3.30.70.1060">
    <property type="entry name" value="Dimeric alpha+beta barrel"/>
    <property type="match status" value="1"/>
</dbReference>
<accession>C7PXX9</accession>
<gene>
    <name evidence="4" type="ordered locus">Caci_4577</name>
</gene>
<evidence type="ECO:0000259" key="3">
    <source>
        <dbReference type="Pfam" id="PF03795"/>
    </source>
</evidence>
<dbReference type="AlphaFoldDB" id="C7PXX9"/>
<dbReference type="Pfam" id="PF03795">
    <property type="entry name" value="YCII"/>
    <property type="match status" value="1"/>
</dbReference>
<evidence type="ECO:0000256" key="2">
    <source>
        <dbReference type="SAM" id="MobiDB-lite"/>
    </source>
</evidence>
<dbReference type="InterPro" id="IPR011008">
    <property type="entry name" value="Dimeric_a/b-barrel"/>
</dbReference>
<evidence type="ECO:0000313" key="4">
    <source>
        <dbReference type="EMBL" id="ACU73439.1"/>
    </source>
</evidence>
<dbReference type="SUPFAM" id="SSF54909">
    <property type="entry name" value="Dimeric alpha+beta barrel"/>
    <property type="match status" value="1"/>
</dbReference>
<dbReference type="PANTHER" id="PTHR35174:SF3">
    <property type="entry name" value="BLL7171 PROTEIN"/>
    <property type="match status" value="1"/>
</dbReference>
<keyword evidence="5" id="KW-1185">Reference proteome</keyword>
<dbReference type="HOGENOM" id="CLU_1188227_0_0_11"/>
<feature type="region of interest" description="Disordered" evidence="2">
    <location>
        <begin position="161"/>
        <end position="187"/>
    </location>
</feature>
<dbReference type="InParanoid" id="C7PXX9"/>
<proteinExistence type="inferred from homology"/>
<comment type="similarity">
    <text evidence="1">Belongs to the YciI family.</text>
</comment>